<keyword evidence="3" id="KW-1185">Reference proteome</keyword>
<protein>
    <submittedName>
        <fullName evidence="2">Uncharacterized protein</fullName>
    </submittedName>
</protein>
<dbReference type="AlphaFoldDB" id="A0A3M7SMB7"/>
<keyword evidence="1" id="KW-1133">Transmembrane helix</keyword>
<reference evidence="2 3" key="1">
    <citation type="journal article" date="2018" name="Sci. Rep.">
        <title>Genomic signatures of local adaptation to the degree of environmental predictability in rotifers.</title>
        <authorList>
            <person name="Franch-Gras L."/>
            <person name="Hahn C."/>
            <person name="Garcia-Roger E.M."/>
            <person name="Carmona M.J."/>
            <person name="Serra M."/>
            <person name="Gomez A."/>
        </authorList>
    </citation>
    <scope>NUCLEOTIDE SEQUENCE [LARGE SCALE GENOMIC DNA]</scope>
    <source>
        <strain evidence="2">HYR1</strain>
    </source>
</reference>
<evidence type="ECO:0000256" key="1">
    <source>
        <dbReference type="SAM" id="Phobius"/>
    </source>
</evidence>
<feature type="transmembrane region" description="Helical" evidence="1">
    <location>
        <begin position="51"/>
        <end position="68"/>
    </location>
</feature>
<accession>A0A3M7SMB7</accession>
<sequence>MENCNICFYKENKRKKLIIFIIIIGFAHELYKPWAYMYFRGWAYIIEKWGAYRLILIFSPGLVCQAFLEHTEVHNHDHNINYFFKN</sequence>
<evidence type="ECO:0000313" key="2">
    <source>
        <dbReference type="EMBL" id="RNA36862.1"/>
    </source>
</evidence>
<evidence type="ECO:0000313" key="3">
    <source>
        <dbReference type="Proteomes" id="UP000276133"/>
    </source>
</evidence>
<gene>
    <name evidence="2" type="ORF">BpHYR1_025939</name>
</gene>
<proteinExistence type="predicted"/>
<comment type="caution">
    <text evidence="2">The sequence shown here is derived from an EMBL/GenBank/DDBJ whole genome shotgun (WGS) entry which is preliminary data.</text>
</comment>
<dbReference type="EMBL" id="REGN01001117">
    <property type="protein sequence ID" value="RNA36862.1"/>
    <property type="molecule type" value="Genomic_DNA"/>
</dbReference>
<name>A0A3M7SMB7_BRAPC</name>
<organism evidence="2 3">
    <name type="scientific">Brachionus plicatilis</name>
    <name type="common">Marine rotifer</name>
    <name type="synonym">Brachionus muelleri</name>
    <dbReference type="NCBI Taxonomy" id="10195"/>
    <lineage>
        <taxon>Eukaryota</taxon>
        <taxon>Metazoa</taxon>
        <taxon>Spiralia</taxon>
        <taxon>Gnathifera</taxon>
        <taxon>Rotifera</taxon>
        <taxon>Eurotatoria</taxon>
        <taxon>Monogononta</taxon>
        <taxon>Pseudotrocha</taxon>
        <taxon>Ploima</taxon>
        <taxon>Brachionidae</taxon>
        <taxon>Brachionus</taxon>
    </lineage>
</organism>
<dbReference type="Proteomes" id="UP000276133">
    <property type="component" value="Unassembled WGS sequence"/>
</dbReference>
<feature type="transmembrane region" description="Helical" evidence="1">
    <location>
        <begin position="17"/>
        <end position="39"/>
    </location>
</feature>
<keyword evidence="1" id="KW-0472">Membrane</keyword>
<keyword evidence="1" id="KW-0812">Transmembrane</keyword>